<evidence type="ECO:0000256" key="7">
    <source>
        <dbReference type="SAM" id="Phobius"/>
    </source>
</evidence>
<dbReference type="AlphaFoldDB" id="A0A381CH69"/>
<dbReference type="Gene3D" id="1.20.1250.20">
    <property type="entry name" value="MFS general substrate transporter like domains"/>
    <property type="match status" value="2"/>
</dbReference>
<evidence type="ECO:0000256" key="1">
    <source>
        <dbReference type="ARBA" id="ARBA00004651"/>
    </source>
</evidence>
<dbReference type="STRING" id="195.ATE51_01942"/>
<dbReference type="PANTHER" id="PTHR23521:SF2">
    <property type="entry name" value="TRANSPORTER MFS SUPERFAMILY"/>
    <property type="match status" value="1"/>
</dbReference>
<dbReference type="EMBL" id="AACBVJ010000003">
    <property type="protein sequence ID" value="EAJ9196949.1"/>
    <property type="molecule type" value="Genomic_DNA"/>
</dbReference>
<evidence type="ECO:0000313" key="9">
    <source>
        <dbReference type="EMBL" id="EAH8157115.1"/>
    </source>
</evidence>
<feature type="transmembrane region" description="Helical" evidence="7">
    <location>
        <begin position="160"/>
        <end position="179"/>
    </location>
</feature>
<feature type="transmembrane region" description="Helical" evidence="7">
    <location>
        <begin position="358"/>
        <end position="374"/>
    </location>
</feature>
<reference evidence="9 14" key="2">
    <citation type="submission" date="2019-01" db="EMBL/GenBank/DDBJ databases">
        <authorList>
            <consortium name="PulseNet: The National Subtyping Network for Foodborne Disease Surveillance"/>
            <person name="Tarr C.L."/>
            <person name="Trees E."/>
            <person name="Katz L.S."/>
            <person name="Carleton-Romer H.A."/>
            <person name="Stroika S."/>
            <person name="Kucerova Z."/>
            <person name="Roache K.F."/>
            <person name="Sabol A.L."/>
            <person name="Besser J."/>
            <person name="Gerner-Smidt P."/>
        </authorList>
    </citation>
    <scope>NUCLEOTIDE SEQUENCE [LARGE SCALE GENOMIC DNA]</scope>
    <source>
        <strain evidence="10 13">PNUSAC001435</strain>
        <strain evidence="9 14">PNUSAC007828</strain>
    </source>
</reference>
<dbReference type="EMBL" id="AABKAB010000006">
    <property type="protein sequence ID" value="EAH8157115.1"/>
    <property type="molecule type" value="Genomic_DNA"/>
</dbReference>
<dbReference type="KEGG" id="ccof:VC76_04120"/>
<dbReference type="Pfam" id="PF07690">
    <property type="entry name" value="MFS_1"/>
    <property type="match status" value="1"/>
</dbReference>
<keyword evidence="2" id="KW-0813">Transport</keyword>
<keyword evidence="4 7" id="KW-0812">Transmembrane</keyword>
<dbReference type="InterPro" id="IPR020846">
    <property type="entry name" value="MFS_dom"/>
</dbReference>
<feature type="transmembrane region" description="Helical" evidence="7">
    <location>
        <begin position="12"/>
        <end position="35"/>
    </location>
</feature>
<dbReference type="InterPro" id="IPR047200">
    <property type="entry name" value="MFS_YcaD-like"/>
</dbReference>
<dbReference type="Proteomes" id="UP000382436">
    <property type="component" value="Unassembled WGS sequence"/>
</dbReference>
<dbReference type="RefSeq" id="WP_002776792.1">
    <property type="nucleotide sequence ID" value="NZ_AANOQZ020000019.1"/>
</dbReference>
<dbReference type="InterPro" id="IPR011701">
    <property type="entry name" value="MFS"/>
</dbReference>
<dbReference type="Proteomes" id="UP000576616">
    <property type="component" value="Unassembled WGS sequence"/>
</dbReference>
<evidence type="ECO:0000256" key="6">
    <source>
        <dbReference type="ARBA" id="ARBA00023136"/>
    </source>
</evidence>
<evidence type="ECO:0000256" key="4">
    <source>
        <dbReference type="ARBA" id="ARBA00022692"/>
    </source>
</evidence>
<proteinExistence type="predicted"/>
<reference evidence="11 12" key="1">
    <citation type="submission" date="2018-06" db="EMBL/GenBank/DDBJ databases">
        <authorList>
            <consortium name="NARMS: The National Antimicrobial Resistance Monitoring System"/>
        </authorList>
    </citation>
    <scope>NUCLEOTIDE SEQUENCE [LARGE SCALE GENOMIC DNA]</scope>
    <source>
        <strain evidence="11 12">FSIS11807978</strain>
    </source>
</reference>
<sequence>MSPKKIIRSMTALFASMTFLFAGNALIVSSIGVILKENKESSLAVGVLSSCFFIGALIGTIGAHKIISRIGHIRSFGLFGAVFGISAMLHTLSENLVFWAILRFFIGICYYGLLMVIESWLNEKSKNAVRSRILGFYEIVFYLAFGIGILIIALDLNKHNIFILSAALILLSSLPLNLIKIKEPVLPAPSPISIPKIFDIAPLAIVTSFIAGMLINGFFSMASLFILLQGFGAQEVSYFMFCGVLGGFLAQIVVGSISDKMGRKFAIITCSSIGFFTMLIFAFFKLHLYMQYFLGILLGIGVFCLYALALARANDMLTNKNQGVELGRGVLFCYSLGSLFGPLILGFLIQYFNTDGFVWFYIASLGFLILFAVNKPNILNKKFKKKPGNMVMLDD</sequence>
<evidence type="ECO:0000259" key="8">
    <source>
        <dbReference type="PROSITE" id="PS50850"/>
    </source>
</evidence>
<dbReference type="EMBL" id="AACGFG010000013">
    <property type="protein sequence ID" value="EAK4358856.1"/>
    <property type="molecule type" value="Genomic_DNA"/>
</dbReference>
<evidence type="ECO:0000313" key="11">
    <source>
        <dbReference type="EMBL" id="EAK4358856.1"/>
    </source>
</evidence>
<dbReference type="PROSITE" id="PS50850">
    <property type="entry name" value="MFS"/>
    <property type="match status" value="1"/>
</dbReference>
<comment type="caution">
    <text evidence="11">The sequence shown here is derived from an EMBL/GenBank/DDBJ whole genome shotgun (WGS) entry which is preliminary data.</text>
</comment>
<evidence type="ECO:0000256" key="3">
    <source>
        <dbReference type="ARBA" id="ARBA00022475"/>
    </source>
</evidence>
<feature type="transmembrane region" description="Helical" evidence="7">
    <location>
        <begin position="133"/>
        <end position="154"/>
    </location>
</feature>
<dbReference type="PANTHER" id="PTHR23521">
    <property type="entry name" value="TRANSPORTER MFS SUPERFAMILY"/>
    <property type="match status" value="1"/>
</dbReference>
<keyword evidence="6 7" id="KW-0472">Membrane</keyword>
<dbReference type="GO" id="GO:0005886">
    <property type="term" value="C:plasma membrane"/>
    <property type="evidence" value="ECO:0007669"/>
    <property type="project" value="UniProtKB-SubCell"/>
</dbReference>
<feature type="transmembrane region" description="Helical" evidence="7">
    <location>
        <begin position="98"/>
        <end position="121"/>
    </location>
</feature>
<evidence type="ECO:0000256" key="5">
    <source>
        <dbReference type="ARBA" id="ARBA00022989"/>
    </source>
</evidence>
<dbReference type="GO" id="GO:0022857">
    <property type="term" value="F:transmembrane transporter activity"/>
    <property type="evidence" value="ECO:0007669"/>
    <property type="project" value="InterPro"/>
</dbReference>
<dbReference type="OrthoDB" id="9797524at2"/>
<organism evidence="11 12">
    <name type="scientific">Campylobacter coli</name>
    <dbReference type="NCBI Taxonomy" id="195"/>
    <lineage>
        <taxon>Bacteria</taxon>
        <taxon>Pseudomonadati</taxon>
        <taxon>Campylobacterota</taxon>
        <taxon>Epsilonproteobacteria</taxon>
        <taxon>Campylobacterales</taxon>
        <taxon>Campylobacteraceae</taxon>
        <taxon>Campylobacter</taxon>
    </lineage>
</organism>
<evidence type="ECO:0000313" key="10">
    <source>
        <dbReference type="EMBL" id="EAJ9196949.1"/>
    </source>
</evidence>
<comment type="subcellular location">
    <subcellularLocation>
        <location evidence="1">Cell membrane</location>
        <topology evidence="1">Multi-pass membrane protein</topology>
    </subcellularLocation>
</comment>
<protein>
    <submittedName>
        <fullName evidence="11">MFS transporter</fullName>
    </submittedName>
</protein>
<feature type="domain" description="Major facilitator superfamily (MFS) profile" evidence="8">
    <location>
        <begin position="10"/>
        <end position="378"/>
    </location>
</feature>
<dbReference type="InterPro" id="IPR036259">
    <property type="entry name" value="MFS_trans_sf"/>
</dbReference>
<feature type="transmembrane region" description="Helical" evidence="7">
    <location>
        <begin position="331"/>
        <end position="352"/>
    </location>
</feature>
<evidence type="ECO:0000256" key="2">
    <source>
        <dbReference type="ARBA" id="ARBA00022448"/>
    </source>
</evidence>
<feature type="transmembrane region" description="Helical" evidence="7">
    <location>
        <begin position="75"/>
        <end position="92"/>
    </location>
</feature>
<dbReference type="SUPFAM" id="SSF103473">
    <property type="entry name" value="MFS general substrate transporter"/>
    <property type="match status" value="1"/>
</dbReference>
<keyword evidence="3" id="KW-1003">Cell membrane</keyword>
<evidence type="ECO:0000313" key="14">
    <source>
        <dbReference type="Proteomes" id="UP000576616"/>
    </source>
</evidence>
<feature type="transmembrane region" description="Helical" evidence="7">
    <location>
        <begin position="41"/>
        <end position="63"/>
    </location>
</feature>
<dbReference type="GeneID" id="66544187"/>
<accession>A0A381CH69</accession>
<evidence type="ECO:0000313" key="12">
    <source>
        <dbReference type="Proteomes" id="UP000365807"/>
    </source>
</evidence>
<gene>
    <name evidence="10" type="ORF">BZ274_01965</name>
    <name evidence="11" type="ORF">C6T04_08045</name>
    <name evidence="9" type="ORF">ES716_04155</name>
</gene>
<dbReference type="CDD" id="cd17477">
    <property type="entry name" value="MFS_YcaD_like"/>
    <property type="match status" value="1"/>
</dbReference>
<evidence type="ECO:0000313" key="13">
    <source>
        <dbReference type="Proteomes" id="UP000382436"/>
    </source>
</evidence>
<name>A0A381CH69_CAMCO</name>
<feature type="transmembrane region" description="Helical" evidence="7">
    <location>
        <begin position="200"/>
        <end position="226"/>
    </location>
</feature>
<feature type="transmembrane region" description="Helical" evidence="7">
    <location>
        <begin position="290"/>
        <end position="311"/>
    </location>
</feature>
<dbReference type="Proteomes" id="UP000365807">
    <property type="component" value="Unassembled WGS sequence"/>
</dbReference>
<feature type="transmembrane region" description="Helical" evidence="7">
    <location>
        <begin position="238"/>
        <end position="258"/>
    </location>
</feature>
<feature type="transmembrane region" description="Helical" evidence="7">
    <location>
        <begin position="265"/>
        <end position="284"/>
    </location>
</feature>
<keyword evidence="5 7" id="KW-1133">Transmembrane helix</keyword>